<comment type="caution">
    <text evidence="1">The sequence shown here is derived from an EMBL/GenBank/DDBJ whole genome shotgun (WGS) entry which is preliminary data.</text>
</comment>
<organism evidence="1">
    <name type="scientific">Thermocrinis ruber</name>
    <dbReference type="NCBI Taxonomy" id="75906"/>
    <lineage>
        <taxon>Bacteria</taxon>
        <taxon>Pseudomonadati</taxon>
        <taxon>Aquificota</taxon>
        <taxon>Aquificia</taxon>
        <taxon>Aquificales</taxon>
        <taxon>Aquificaceae</taxon>
        <taxon>Thermocrinis</taxon>
    </lineage>
</organism>
<dbReference type="AlphaFoldDB" id="A0A7C5X4Q7"/>
<accession>A0A7C5X4Q7</accession>
<protein>
    <submittedName>
        <fullName evidence="1">Uncharacterized protein</fullName>
    </submittedName>
</protein>
<gene>
    <name evidence="1" type="ORF">ENN04_07610</name>
</gene>
<evidence type="ECO:0000313" key="1">
    <source>
        <dbReference type="EMBL" id="HHO74478.1"/>
    </source>
</evidence>
<dbReference type="EMBL" id="DSAC01000095">
    <property type="protein sequence ID" value="HHO74478.1"/>
    <property type="molecule type" value="Genomic_DNA"/>
</dbReference>
<reference evidence="1" key="1">
    <citation type="journal article" date="2020" name="mSystems">
        <title>Genome- and Community-Level Interaction Insights into Carbon Utilization and Element Cycling Functions of Hydrothermarchaeota in Hydrothermal Sediment.</title>
        <authorList>
            <person name="Zhou Z."/>
            <person name="Liu Y."/>
            <person name="Xu W."/>
            <person name="Pan J."/>
            <person name="Luo Z.H."/>
            <person name="Li M."/>
        </authorList>
    </citation>
    <scope>NUCLEOTIDE SEQUENCE [LARGE SCALE GENOMIC DNA]</scope>
    <source>
        <strain evidence="1">SpSt-114</strain>
    </source>
</reference>
<name>A0A7C5X4Q7_9AQUI</name>
<sequence>MGQYYVAANISKREFLDPHRLGSGSKLVEMFYSEWFSRALLAALALGDWTLPDHPFVGRWAGGQVILVGDYMTSDYVSRLISEGRLSLPSWVLEELDKDDDALDGIPSFYSFVKKNFKDVSVEAIKFLYRVCPEEGLTLAMRFVADYKMGFVDPKSVLELLKDKDIAKALQQEMGGELKKILSRIKRSHR</sequence>
<proteinExistence type="predicted"/>